<evidence type="ECO:0000256" key="4">
    <source>
        <dbReference type="ARBA" id="ARBA00023136"/>
    </source>
</evidence>
<evidence type="ECO:0000259" key="7">
    <source>
        <dbReference type="Pfam" id="PF06813"/>
    </source>
</evidence>
<feature type="transmembrane region" description="Helical" evidence="6">
    <location>
        <begin position="334"/>
        <end position="361"/>
    </location>
</feature>
<sequence>MKVVELSALAVQVVRGRWFTVFASFLIMAASGGIYIFGIYSNDIKTALGYDQQTLNTLAFFKDLGASVGIISGLIYEVTPPWVVLALSAGINLFSYLMIYLAITGRIARPHVWQMCLYLCLGGNAQAFTNTGAVVTCVKNFPASRGVVIGLLKGYVGLSGAIVTQLYLAFYGGDSRSLVLLIAWLPAAIPLVFISTIRIFKSTRQPGESSKPFYCFLYVSLFLATFLMVMIVVQKRFTFSHSAYSVSAAIVLLLLFLPLAVVTKEEFKIFRKKKQSLQDPPPLSVAIETPTVPQPPPPEPKPTPATASPIKKSSPLSHVIRIFKAPDRGKDYSILQAVVSTDMLILFLSTISGVGGTLAAIDNMGQIGQSLGYPARSISTFVSLISIWNYAGRVAAGFASDIFLAKYKLPRPVLLAAVLLLAGAGHLLIAFGIPGSLYVASVIIGFSLGAQVPLLFAIISEVFGLKYYSTLFNFVPLATPIGTYVLNVKVAGKLYDREAAKQYAKLSGSSVESLTCTGVQCFKLSFLIIAAVTVLGALVMLVLVWRTWDFYKGDMHEKYREESQGRTHGEERKNEMIPYTPEERANGT</sequence>
<dbReference type="RefSeq" id="XP_008811024.2">
    <property type="nucleotide sequence ID" value="XM_008812802.4"/>
</dbReference>
<reference evidence="9" key="1">
    <citation type="journal article" date="2019" name="Nat. Commun.">
        <title>Genome-wide association mapping of date palm fruit traits.</title>
        <authorList>
            <person name="Hazzouri K.M."/>
            <person name="Gros-Balthazard M."/>
            <person name="Flowers J.M."/>
            <person name="Copetti D."/>
            <person name="Lemansour A."/>
            <person name="Lebrun M."/>
            <person name="Masmoudi K."/>
            <person name="Ferrand S."/>
            <person name="Dhar M.I."/>
            <person name="Fresquez Z.A."/>
            <person name="Rosas U."/>
            <person name="Zhang J."/>
            <person name="Talag J."/>
            <person name="Lee S."/>
            <person name="Kudrna D."/>
            <person name="Powell R.F."/>
            <person name="Leitch I.J."/>
            <person name="Krueger R.R."/>
            <person name="Wing R.A."/>
            <person name="Amiri K.M.A."/>
            <person name="Purugganan M.D."/>
        </authorList>
    </citation>
    <scope>NUCLEOTIDE SEQUENCE [LARGE SCALE GENOMIC DNA]</scope>
    <source>
        <strain evidence="9">cv. Khalas</strain>
    </source>
</reference>
<evidence type="ECO:0000256" key="1">
    <source>
        <dbReference type="ARBA" id="ARBA00004141"/>
    </source>
</evidence>
<feature type="domain" description="NFD4 C-terminal" evidence="8">
    <location>
        <begin position="351"/>
        <end position="551"/>
    </location>
</feature>
<feature type="transmembrane region" description="Helical" evidence="6">
    <location>
        <begin position="18"/>
        <end position="37"/>
    </location>
</feature>
<evidence type="ECO:0000256" key="6">
    <source>
        <dbReference type="SAM" id="Phobius"/>
    </source>
</evidence>
<keyword evidence="9" id="KW-1185">Reference proteome</keyword>
<reference evidence="10" key="2">
    <citation type="submission" date="2025-08" db="UniProtKB">
        <authorList>
            <consortium name="RefSeq"/>
        </authorList>
    </citation>
    <scope>IDENTIFICATION</scope>
    <source>
        <tissue evidence="10">Young leaves</tissue>
    </source>
</reference>
<dbReference type="Gene3D" id="1.20.1250.20">
    <property type="entry name" value="MFS general substrate transporter like domains"/>
    <property type="match status" value="1"/>
</dbReference>
<proteinExistence type="predicted"/>
<feature type="transmembrane region" description="Helical" evidence="6">
    <location>
        <begin position="178"/>
        <end position="200"/>
    </location>
</feature>
<feature type="transmembrane region" description="Helical" evidence="6">
    <location>
        <begin position="412"/>
        <end position="431"/>
    </location>
</feature>
<evidence type="ECO:0000256" key="5">
    <source>
        <dbReference type="SAM" id="MobiDB-lite"/>
    </source>
</evidence>
<comment type="subcellular location">
    <subcellularLocation>
        <location evidence="1">Membrane</location>
        <topology evidence="1">Multi-pass membrane protein</topology>
    </subcellularLocation>
</comment>
<dbReference type="AlphaFoldDB" id="A0A8B7D161"/>
<dbReference type="GeneID" id="103722300"/>
<dbReference type="Pfam" id="PF06813">
    <property type="entry name" value="Nodulin-like"/>
    <property type="match status" value="1"/>
</dbReference>
<dbReference type="InterPro" id="IPR010658">
    <property type="entry name" value="Nodulin-like"/>
</dbReference>
<dbReference type="InterPro" id="IPR036259">
    <property type="entry name" value="MFS_trans_sf"/>
</dbReference>
<evidence type="ECO:0000256" key="2">
    <source>
        <dbReference type="ARBA" id="ARBA00022692"/>
    </source>
</evidence>
<dbReference type="PANTHER" id="PTHR21576:SF84">
    <property type="entry name" value="FAMILY PROTEIN, PUTATIVE, EXPRESSED-RELATED"/>
    <property type="match status" value="1"/>
</dbReference>
<feature type="transmembrane region" description="Helical" evidence="6">
    <location>
        <begin position="212"/>
        <end position="232"/>
    </location>
</feature>
<keyword evidence="2 6" id="KW-0812">Transmembrane</keyword>
<dbReference type="Proteomes" id="UP000228380">
    <property type="component" value="Chromosome 16"/>
</dbReference>
<name>A0A8B7D161_PHODC</name>
<feature type="transmembrane region" description="Helical" evidence="6">
    <location>
        <begin position="373"/>
        <end position="391"/>
    </location>
</feature>
<dbReference type="CDD" id="cd17354">
    <property type="entry name" value="MFS_Mch1p_like"/>
    <property type="match status" value="1"/>
</dbReference>
<feature type="domain" description="Nodulin-like" evidence="7">
    <location>
        <begin position="17"/>
        <end position="262"/>
    </location>
</feature>
<feature type="transmembrane region" description="Helical" evidence="6">
    <location>
        <begin position="154"/>
        <end position="172"/>
    </location>
</feature>
<gene>
    <name evidence="10" type="primary">LOC103722300</name>
</gene>
<dbReference type="KEGG" id="pda:103722300"/>
<evidence type="ECO:0000256" key="3">
    <source>
        <dbReference type="ARBA" id="ARBA00022989"/>
    </source>
</evidence>
<feature type="compositionally biased region" description="Pro residues" evidence="5">
    <location>
        <begin position="292"/>
        <end position="303"/>
    </location>
</feature>
<feature type="transmembrane region" description="Helical" evidence="6">
    <location>
        <begin position="467"/>
        <end position="486"/>
    </location>
</feature>
<dbReference type="InterPro" id="IPR056555">
    <property type="entry name" value="NFD4_C"/>
</dbReference>
<keyword evidence="4 6" id="KW-0472">Membrane</keyword>
<feature type="transmembrane region" description="Helical" evidence="6">
    <location>
        <begin position="244"/>
        <end position="263"/>
    </location>
</feature>
<feature type="transmembrane region" description="Helical" evidence="6">
    <location>
        <begin position="82"/>
        <end position="103"/>
    </location>
</feature>
<accession>A0A8B7D161</accession>
<feature type="transmembrane region" description="Helical" evidence="6">
    <location>
        <begin position="524"/>
        <end position="545"/>
    </location>
</feature>
<dbReference type="GO" id="GO:0016020">
    <property type="term" value="C:membrane"/>
    <property type="evidence" value="ECO:0007669"/>
    <property type="project" value="UniProtKB-SubCell"/>
</dbReference>
<protein>
    <submittedName>
        <fullName evidence="10">Uncharacterized protein LOC103722300</fullName>
    </submittedName>
</protein>
<evidence type="ECO:0000313" key="9">
    <source>
        <dbReference type="Proteomes" id="UP000228380"/>
    </source>
</evidence>
<evidence type="ECO:0000313" key="10">
    <source>
        <dbReference type="RefSeq" id="XP_008811024.2"/>
    </source>
</evidence>
<dbReference type="OrthoDB" id="410267at2759"/>
<dbReference type="SUPFAM" id="SSF103473">
    <property type="entry name" value="MFS general substrate transporter"/>
    <property type="match status" value="1"/>
</dbReference>
<dbReference type="PANTHER" id="PTHR21576">
    <property type="entry name" value="UNCHARACTERIZED NODULIN-LIKE PROTEIN"/>
    <property type="match status" value="1"/>
</dbReference>
<feature type="transmembrane region" description="Helical" evidence="6">
    <location>
        <begin position="437"/>
        <end position="460"/>
    </location>
</feature>
<feature type="region of interest" description="Disordered" evidence="5">
    <location>
        <begin position="278"/>
        <end position="312"/>
    </location>
</feature>
<keyword evidence="3 6" id="KW-1133">Transmembrane helix</keyword>
<evidence type="ECO:0000259" key="8">
    <source>
        <dbReference type="Pfam" id="PF23262"/>
    </source>
</evidence>
<organism evidence="9 10">
    <name type="scientific">Phoenix dactylifera</name>
    <name type="common">Date palm</name>
    <dbReference type="NCBI Taxonomy" id="42345"/>
    <lineage>
        <taxon>Eukaryota</taxon>
        <taxon>Viridiplantae</taxon>
        <taxon>Streptophyta</taxon>
        <taxon>Embryophyta</taxon>
        <taxon>Tracheophyta</taxon>
        <taxon>Spermatophyta</taxon>
        <taxon>Magnoliopsida</taxon>
        <taxon>Liliopsida</taxon>
        <taxon>Arecaceae</taxon>
        <taxon>Coryphoideae</taxon>
        <taxon>Phoeniceae</taxon>
        <taxon>Phoenix</taxon>
    </lineage>
</organism>
<dbReference type="Pfam" id="PF23262">
    <property type="entry name" value="NFD4_C"/>
    <property type="match status" value="1"/>
</dbReference>
<feature type="region of interest" description="Disordered" evidence="5">
    <location>
        <begin position="561"/>
        <end position="588"/>
    </location>
</feature>